<dbReference type="EMBL" id="ML769577">
    <property type="protein sequence ID" value="KAE9393244.1"/>
    <property type="molecule type" value="Genomic_DNA"/>
</dbReference>
<evidence type="ECO:0000313" key="3">
    <source>
        <dbReference type="Proteomes" id="UP000799118"/>
    </source>
</evidence>
<keyword evidence="3" id="KW-1185">Reference proteome</keyword>
<protein>
    <submittedName>
        <fullName evidence="2">Uncharacterized protein</fullName>
    </submittedName>
</protein>
<sequence>MSLATNISVVGNTVHIHPQPGSTINITVTPTSPGPLRFTFEFPTNSIHQWQSSIDANDSVVPDSESARLEELERFNEQERNDAVIQYRALVAEGLLPTATPSPVKTFLQTLDAVSSPTPSPLKNFEAMLNRDPGRSSPDPIKSRANPHLREDSTTEDDTGDEAPVAGEKDSTTEDDTSDYELVPYHGSRSTLAVATAGETHSAPAHRISASMSNYEMEDADDEMSATGDSDHDMHNIEDAEEGTQMLATYSQLMFG</sequence>
<reference evidence="2" key="1">
    <citation type="journal article" date="2019" name="Environ. Microbiol.">
        <title>Fungal ecological strategies reflected in gene transcription - a case study of two litter decomposers.</title>
        <authorList>
            <person name="Barbi F."/>
            <person name="Kohler A."/>
            <person name="Barry K."/>
            <person name="Baskaran P."/>
            <person name="Daum C."/>
            <person name="Fauchery L."/>
            <person name="Ihrmark K."/>
            <person name="Kuo A."/>
            <person name="LaButti K."/>
            <person name="Lipzen A."/>
            <person name="Morin E."/>
            <person name="Grigoriev I.V."/>
            <person name="Henrissat B."/>
            <person name="Lindahl B."/>
            <person name="Martin F."/>
        </authorList>
    </citation>
    <scope>NUCLEOTIDE SEQUENCE</scope>
    <source>
        <strain evidence="2">JB14</strain>
    </source>
</reference>
<dbReference type="AlphaFoldDB" id="A0A6A4H7D0"/>
<name>A0A6A4H7D0_9AGAR</name>
<gene>
    <name evidence="2" type="ORF">BT96DRAFT_999617</name>
</gene>
<feature type="region of interest" description="Disordered" evidence="1">
    <location>
        <begin position="114"/>
        <end position="183"/>
    </location>
</feature>
<evidence type="ECO:0000313" key="2">
    <source>
        <dbReference type="EMBL" id="KAE9393244.1"/>
    </source>
</evidence>
<accession>A0A6A4H7D0</accession>
<proteinExistence type="predicted"/>
<organism evidence="2 3">
    <name type="scientific">Gymnopus androsaceus JB14</name>
    <dbReference type="NCBI Taxonomy" id="1447944"/>
    <lineage>
        <taxon>Eukaryota</taxon>
        <taxon>Fungi</taxon>
        <taxon>Dikarya</taxon>
        <taxon>Basidiomycota</taxon>
        <taxon>Agaricomycotina</taxon>
        <taxon>Agaricomycetes</taxon>
        <taxon>Agaricomycetidae</taxon>
        <taxon>Agaricales</taxon>
        <taxon>Marasmiineae</taxon>
        <taxon>Omphalotaceae</taxon>
        <taxon>Gymnopus</taxon>
    </lineage>
</organism>
<evidence type="ECO:0000256" key="1">
    <source>
        <dbReference type="SAM" id="MobiDB-lite"/>
    </source>
</evidence>
<dbReference type="Proteomes" id="UP000799118">
    <property type="component" value="Unassembled WGS sequence"/>
</dbReference>